<feature type="transmembrane region" description="Helical" evidence="1">
    <location>
        <begin position="80"/>
        <end position="100"/>
    </location>
</feature>
<evidence type="ECO:0000313" key="3">
    <source>
        <dbReference type="Proteomes" id="UP001301526"/>
    </source>
</evidence>
<evidence type="ECO:0000256" key="1">
    <source>
        <dbReference type="SAM" id="Phobius"/>
    </source>
</evidence>
<sequence>MMNRNESRREKLNIFYQHPYVTLFVYALLMTLISYISINTNSQIYDYPFHMARIVGLAQSIANGDLLPNLNFLFTHGSGYAVPMFYGNGILYIPALVYLVTRVGTVAFASYAFIIMWATATTSYFCLYKMTQNKAKSLLFGMTMAIAFPYFGFGMSAIPPLIVPLIYCIYKVIFQDKLNPIPLGIIIALMVQTHIISTLVLAISSFILVLLSVNKLTLKKIISFVFSIVIAVGLSIGFVLQFIEQRLSQTFFVSWGLRDYPFKSKTILDAGNLFEEITNYYFPLALVFLIIGGGVVYKSLPKIGRQLLVTSTILLVATSNILPWYSVFRYTFLTVFQYSNRLSYFIPAFVITALFLAEKKRLYKVIAVVQIGFYLVTNPLSFLPNFANFKEEYNLTATNAAVMKEQNEMADKAFQNPLLTTYWASGSEYFNLDINHKRVQNGTINQFIYDTNQVTVENVRQGYNLLMFDVQLNQEGKSVELTLPRIWYKGYVAEYSAGAKGTQPQIAYAPLTSEELQQYKKKYKPNVTQKALNDGRATISVTHSGTVSVFYKRTFAQIVGFTLQSAAWLLLFYLYLHLTLTRFVRENSV</sequence>
<feature type="transmembrane region" description="Helical" evidence="1">
    <location>
        <begin position="183"/>
        <end position="209"/>
    </location>
</feature>
<name>A0AA97A232_9STRE</name>
<feature type="transmembrane region" description="Helical" evidence="1">
    <location>
        <begin position="106"/>
        <end position="127"/>
    </location>
</feature>
<feature type="transmembrane region" description="Helical" evidence="1">
    <location>
        <begin position="307"/>
        <end position="326"/>
    </location>
</feature>
<gene>
    <name evidence="2" type="ORF">PW220_00750</name>
</gene>
<feature type="transmembrane region" description="Helical" evidence="1">
    <location>
        <begin position="139"/>
        <end position="163"/>
    </location>
</feature>
<evidence type="ECO:0000313" key="2">
    <source>
        <dbReference type="EMBL" id="WNY49204.1"/>
    </source>
</evidence>
<organism evidence="2 3">
    <name type="scientific">Streptococcus iners subsp. hyiners</name>
    <dbReference type="NCBI Taxonomy" id="3028083"/>
    <lineage>
        <taxon>Bacteria</taxon>
        <taxon>Bacillati</taxon>
        <taxon>Bacillota</taxon>
        <taxon>Bacilli</taxon>
        <taxon>Lactobacillales</taxon>
        <taxon>Streptococcaceae</taxon>
        <taxon>Streptococcus</taxon>
        <taxon>Streptococcus iners</taxon>
    </lineage>
</organism>
<feature type="transmembrane region" description="Helical" evidence="1">
    <location>
        <begin position="280"/>
        <end position="300"/>
    </location>
</feature>
<dbReference type="AlphaFoldDB" id="A0AA97A232"/>
<feature type="transmembrane region" description="Helical" evidence="1">
    <location>
        <begin position="221"/>
        <end position="243"/>
    </location>
</feature>
<keyword evidence="1" id="KW-0472">Membrane</keyword>
<evidence type="ECO:0008006" key="4">
    <source>
        <dbReference type="Google" id="ProtNLM"/>
    </source>
</evidence>
<keyword evidence="1" id="KW-1133">Transmembrane helix</keyword>
<dbReference type="EMBL" id="CP118734">
    <property type="protein sequence ID" value="WNY49204.1"/>
    <property type="molecule type" value="Genomic_DNA"/>
</dbReference>
<accession>A0AA97A232</accession>
<dbReference type="RefSeq" id="WP_248055945.1">
    <property type="nucleotide sequence ID" value="NZ_CP118734.1"/>
</dbReference>
<keyword evidence="3" id="KW-1185">Reference proteome</keyword>
<protein>
    <recommendedName>
        <fullName evidence="4">Membrane protein 6-pyruvoyl-tetrahydropterin synthase-related domain-containing protein</fullName>
    </recommendedName>
</protein>
<dbReference type="Proteomes" id="UP001301526">
    <property type="component" value="Chromosome"/>
</dbReference>
<feature type="transmembrane region" description="Helical" evidence="1">
    <location>
        <begin position="338"/>
        <end position="357"/>
    </location>
</feature>
<feature type="transmembrane region" description="Helical" evidence="1">
    <location>
        <begin position="558"/>
        <end position="576"/>
    </location>
</feature>
<proteinExistence type="predicted"/>
<reference evidence="2 3" key="1">
    <citation type="submission" date="2023-02" db="EMBL/GenBank/DDBJ databases">
        <title>Streptococcus sp. Genome Sequencing and Assembly.</title>
        <authorList>
            <person name="Shore S.M."/>
            <person name="Nicholson T.L."/>
        </authorList>
    </citation>
    <scope>NUCLEOTIDE SEQUENCE [LARGE SCALE GENOMIC DNA]</scope>
    <source>
        <strain evidence="2 3">29892</strain>
    </source>
</reference>
<keyword evidence="1" id="KW-0812">Transmembrane</keyword>
<feature type="transmembrane region" description="Helical" evidence="1">
    <location>
        <begin position="20"/>
        <end position="38"/>
    </location>
</feature>